<feature type="domain" description="HTH iclR-type" evidence="4">
    <location>
        <begin position="12"/>
        <end position="73"/>
    </location>
</feature>
<evidence type="ECO:0000256" key="3">
    <source>
        <dbReference type="ARBA" id="ARBA00023163"/>
    </source>
</evidence>
<keyword evidence="3" id="KW-0804">Transcription</keyword>
<feature type="domain" description="IclR-ED" evidence="5">
    <location>
        <begin position="74"/>
        <end position="253"/>
    </location>
</feature>
<dbReference type="PROSITE" id="PS51077">
    <property type="entry name" value="HTH_ICLR"/>
    <property type="match status" value="1"/>
</dbReference>
<proteinExistence type="predicted"/>
<organism evidence="6 7">
    <name type="scientific">Pseudonocardia asaccharolytica DSM 44247 = NBRC 16224</name>
    <dbReference type="NCBI Taxonomy" id="1123024"/>
    <lineage>
        <taxon>Bacteria</taxon>
        <taxon>Bacillati</taxon>
        <taxon>Actinomycetota</taxon>
        <taxon>Actinomycetes</taxon>
        <taxon>Pseudonocardiales</taxon>
        <taxon>Pseudonocardiaceae</taxon>
        <taxon>Pseudonocardia</taxon>
    </lineage>
</organism>
<dbReference type="AlphaFoldDB" id="A0A511D105"/>
<dbReference type="InterPro" id="IPR036388">
    <property type="entry name" value="WH-like_DNA-bd_sf"/>
</dbReference>
<dbReference type="SMART" id="SM00346">
    <property type="entry name" value="HTH_ICLR"/>
    <property type="match status" value="1"/>
</dbReference>
<evidence type="ECO:0008006" key="8">
    <source>
        <dbReference type="Google" id="ProtNLM"/>
    </source>
</evidence>
<dbReference type="GO" id="GO:0003677">
    <property type="term" value="F:DNA binding"/>
    <property type="evidence" value="ECO:0007669"/>
    <property type="project" value="UniProtKB-KW"/>
</dbReference>
<dbReference type="PANTHER" id="PTHR30136">
    <property type="entry name" value="HELIX-TURN-HELIX TRANSCRIPTIONAL REGULATOR, ICLR FAMILY"/>
    <property type="match status" value="1"/>
</dbReference>
<dbReference type="OrthoDB" id="9790046at2"/>
<dbReference type="InterPro" id="IPR029016">
    <property type="entry name" value="GAF-like_dom_sf"/>
</dbReference>
<evidence type="ECO:0000256" key="1">
    <source>
        <dbReference type="ARBA" id="ARBA00023015"/>
    </source>
</evidence>
<comment type="caution">
    <text evidence="6">The sequence shown here is derived from an EMBL/GenBank/DDBJ whole genome shotgun (WGS) entry which is preliminary data.</text>
</comment>
<accession>A0A511D105</accession>
<dbReference type="Proteomes" id="UP000321328">
    <property type="component" value="Unassembled WGS sequence"/>
</dbReference>
<dbReference type="Gene3D" id="3.30.450.40">
    <property type="match status" value="1"/>
</dbReference>
<dbReference type="GO" id="GO:0045892">
    <property type="term" value="P:negative regulation of DNA-templated transcription"/>
    <property type="evidence" value="ECO:0007669"/>
    <property type="project" value="TreeGrafter"/>
</dbReference>
<keyword evidence="7" id="KW-1185">Reference proteome</keyword>
<evidence type="ECO:0000313" key="7">
    <source>
        <dbReference type="Proteomes" id="UP000321328"/>
    </source>
</evidence>
<dbReference type="SUPFAM" id="SSF55781">
    <property type="entry name" value="GAF domain-like"/>
    <property type="match status" value="1"/>
</dbReference>
<dbReference type="Gene3D" id="1.10.10.10">
    <property type="entry name" value="Winged helix-like DNA-binding domain superfamily/Winged helix DNA-binding domain"/>
    <property type="match status" value="1"/>
</dbReference>
<sequence>MVGIDRVPGAGVASVTKAVRLLRMFTPSVSVLSVRQLSERTGIPRSTVHALCTSLAAEGMLELLPQVGYRLGPTLLELGGQLIERSGLVEAAEPVMGRLPRMRGLEAHLGQLVGGWVVYLYHRSFDAQRIPMANWVGLRAPAFLTGCGKAPLSLLESADVEARLRSLSDQVPAPDTAALRDELTAARERGYVVSRAFQQDRTSVAAPVVGPDGQPIGGLSLAGPSSLFTRGLTEQAAQDVQEAARHAGIRLLRERPVPPRAHPTNW</sequence>
<dbReference type="GO" id="GO:0003700">
    <property type="term" value="F:DNA-binding transcription factor activity"/>
    <property type="evidence" value="ECO:0007669"/>
    <property type="project" value="TreeGrafter"/>
</dbReference>
<dbReference type="InterPro" id="IPR014757">
    <property type="entry name" value="Tscrpt_reg_IclR_C"/>
</dbReference>
<dbReference type="STRING" id="1123024.GCA_000423625_00416"/>
<evidence type="ECO:0000259" key="4">
    <source>
        <dbReference type="PROSITE" id="PS51077"/>
    </source>
</evidence>
<dbReference type="Pfam" id="PF09339">
    <property type="entry name" value="HTH_IclR"/>
    <property type="match status" value="1"/>
</dbReference>
<keyword evidence="2" id="KW-0238">DNA-binding</keyword>
<protein>
    <recommendedName>
        <fullName evidence="8">IclR family transcriptional regulator</fullName>
    </recommendedName>
</protein>
<evidence type="ECO:0000256" key="2">
    <source>
        <dbReference type="ARBA" id="ARBA00023125"/>
    </source>
</evidence>
<dbReference type="EMBL" id="BJVI01000007">
    <property type="protein sequence ID" value="GEL17204.1"/>
    <property type="molecule type" value="Genomic_DNA"/>
</dbReference>
<dbReference type="RefSeq" id="WP_028928653.1">
    <property type="nucleotide sequence ID" value="NZ_AUII01000001.1"/>
</dbReference>
<dbReference type="InterPro" id="IPR050707">
    <property type="entry name" value="HTH_MetabolicPath_Reg"/>
</dbReference>
<dbReference type="InterPro" id="IPR036390">
    <property type="entry name" value="WH_DNA-bd_sf"/>
</dbReference>
<evidence type="ECO:0000259" key="5">
    <source>
        <dbReference type="PROSITE" id="PS51078"/>
    </source>
</evidence>
<dbReference type="Pfam" id="PF01614">
    <property type="entry name" value="IclR_C"/>
    <property type="match status" value="1"/>
</dbReference>
<gene>
    <name evidence="6" type="ORF">PA7_10410</name>
</gene>
<name>A0A511D105_9PSEU</name>
<dbReference type="SUPFAM" id="SSF46785">
    <property type="entry name" value="Winged helix' DNA-binding domain"/>
    <property type="match status" value="1"/>
</dbReference>
<keyword evidence="1" id="KW-0805">Transcription regulation</keyword>
<dbReference type="PROSITE" id="PS51078">
    <property type="entry name" value="ICLR_ED"/>
    <property type="match status" value="1"/>
</dbReference>
<dbReference type="InterPro" id="IPR005471">
    <property type="entry name" value="Tscrpt_reg_IclR_N"/>
</dbReference>
<evidence type="ECO:0000313" key="6">
    <source>
        <dbReference type="EMBL" id="GEL17204.1"/>
    </source>
</evidence>
<dbReference type="PANTHER" id="PTHR30136:SF24">
    <property type="entry name" value="HTH-TYPE TRANSCRIPTIONAL REPRESSOR ALLR"/>
    <property type="match status" value="1"/>
</dbReference>
<reference evidence="6 7" key="1">
    <citation type="submission" date="2019-07" db="EMBL/GenBank/DDBJ databases">
        <title>Whole genome shotgun sequence of Pseudonocardia asaccharolytica NBRC 16224.</title>
        <authorList>
            <person name="Hosoyama A."/>
            <person name="Uohara A."/>
            <person name="Ohji S."/>
            <person name="Ichikawa N."/>
        </authorList>
    </citation>
    <scope>NUCLEOTIDE SEQUENCE [LARGE SCALE GENOMIC DNA]</scope>
    <source>
        <strain evidence="6 7">NBRC 16224</strain>
    </source>
</reference>